<reference evidence="1 2" key="1">
    <citation type="submission" date="2016-07" db="EMBL/GenBank/DDBJ databases">
        <title>Pervasive Adenine N6-methylation of Active Genes in Fungi.</title>
        <authorList>
            <consortium name="DOE Joint Genome Institute"/>
            <person name="Mondo S.J."/>
            <person name="Dannebaum R.O."/>
            <person name="Kuo R.C."/>
            <person name="Labutti K."/>
            <person name="Haridas S."/>
            <person name="Kuo A."/>
            <person name="Salamov A."/>
            <person name="Ahrendt S.R."/>
            <person name="Lipzen A."/>
            <person name="Sullivan W."/>
            <person name="Andreopoulos W.B."/>
            <person name="Clum A."/>
            <person name="Lindquist E."/>
            <person name="Daum C."/>
            <person name="Ramamoorthy G.K."/>
            <person name="Gryganskyi A."/>
            <person name="Culley D."/>
            <person name="Magnuson J.K."/>
            <person name="James T.Y."/>
            <person name="O'Malley M.A."/>
            <person name="Stajich J.E."/>
            <person name="Spatafora J.W."/>
            <person name="Visel A."/>
            <person name="Grigoriev I.V."/>
        </authorList>
    </citation>
    <scope>NUCLEOTIDE SEQUENCE [LARGE SCALE GENOMIC DNA]</scope>
    <source>
        <strain evidence="1 2">PL171</strain>
    </source>
</reference>
<keyword evidence="2" id="KW-1185">Reference proteome</keyword>
<organism evidence="1 2">
    <name type="scientific">Catenaria anguillulae PL171</name>
    <dbReference type="NCBI Taxonomy" id="765915"/>
    <lineage>
        <taxon>Eukaryota</taxon>
        <taxon>Fungi</taxon>
        <taxon>Fungi incertae sedis</taxon>
        <taxon>Blastocladiomycota</taxon>
        <taxon>Blastocladiomycetes</taxon>
        <taxon>Blastocladiales</taxon>
        <taxon>Catenariaceae</taxon>
        <taxon>Catenaria</taxon>
    </lineage>
</organism>
<name>A0A1Y2HMA0_9FUNG</name>
<evidence type="ECO:0000313" key="2">
    <source>
        <dbReference type="Proteomes" id="UP000193411"/>
    </source>
</evidence>
<proteinExistence type="predicted"/>
<dbReference type="Proteomes" id="UP000193411">
    <property type="component" value="Unassembled WGS sequence"/>
</dbReference>
<sequence>MLDVSRNDLGFLYAGQASAVYVTLPTCVSSRAGPGSMSCSAYCRGPCRPRPCSLLRRRCRSCHAKSTTCLSALVCVAQACAVHAAAAAAAATQCFRDAISKAGFIGWQVAAAPQLKNGATATASGVRISCDGVSLSMVTTRGVLQVHSDLITGSKLGDTWSFDSSQLSLAFLSLNRTMLSQVRFALSMSSSATLLRLGLSRFEMMVQPKAMLQLVDLVAFIAGETAVRKKAKEAELNQLSTTTQKVMESLDVNAAGGQVRGPSKVQGQVAASVVRPLSLESEMCTLPWIRCRAICSWMPTIRPS</sequence>
<comment type="caution">
    <text evidence="1">The sequence shown here is derived from an EMBL/GenBank/DDBJ whole genome shotgun (WGS) entry which is preliminary data.</text>
</comment>
<dbReference type="EMBL" id="MCFL01000030">
    <property type="protein sequence ID" value="ORZ34222.1"/>
    <property type="molecule type" value="Genomic_DNA"/>
</dbReference>
<dbReference type="AlphaFoldDB" id="A0A1Y2HMA0"/>
<evidence type="ECO:0000313" key="1">
    <source>
        <dbReference type="EMBL" id="ORZ34222.1"/>
    </source>
</evidence>
<protein>
    <submittedName>
        <fullName evidence="1">Uncharacterized protein</fullName>
    </submittedName>
</protein>
<accession>A0A1Y2HMA0</accession>
<gene>
    <name evidence="1" type="ORF">BCR44DRAFT_1178300</name>
</gene>